<keyword evidence="2" id="KW-0812">Transmembrane</keyword>
<feature type="compositionally biased region" description="Pro residues" evidence="1">
    <location>
        <begin position="21"/>
        <end position="32"/>
    </location>
</feature>
<dbReference type="RefSeq" id="WP_223098624.1">
    <property type="nucleotide sequence ID" value="NZ_CP061913.1"/>
</dbReference>
<sequence length="275" mass="28578">MTQWHEGGRPAYESYEVTPIAPDPGPPQPYPAQPYSALPYAAQPTSAQPYGYPPPSYQPPAPPLVPPLPPSPAPRRGAPVLALVGSLVVLAVVAVGIVVVIGVRRGSSPAPTAGAPSPAVSTEAAQTGPVDTCIIGNWKLTKYTSTFDLTDVVADGKPLGQVKVTGSGVKVELSAAGDSDSDYTGVSYTGNAPDGRAVTLTFSGQVHNSLKTADHQILFTFKSSTLEMTVLVNNKQVTKGNPVGKNNPQPYTCAPNTWTTTSLTDPDAAATYTRI</sequence>
<reference evidence="3 4" key="1">
    <citation type="submission" date="2024-09" db="EMBL/GenBank/DDBJ databases">
        <authorList>
            <person name="Sun Q."/>
            <person name="Mori K."/>
        </authorList>
    </citation>
    <scope>NUCLEOTIDE SEQUENCE [LARGE SCALE GENOMIC DNA]</scope>
    <source>
        <strain evidence="3 4">JCM 3307</strain>
    </source>
</reference>
<feature type="transmembrane region" description="Helical" evidence="2">
    <location>
        <begin position="80"/>
        <end position="103"/>
    </location>
</feature>
<organism evidence="3 4">
    <name type="scientific">Dactylosporangium vinaceum</name>
    <dbReference type="NCBI Taxonomy" id="53362"/>
    <lineage>
        <taxon>Bacteria</taxon>
        <taxon>Bacillati</taxon>
        <taxon>Actinomycetota</taxon>
        <taxon>Actinomycetes</taxon>
        <taxon>Micromonosporales</taxon>
        <taxon>Micromonosporaceae</taxon>
        <taxon>Dactylosporangium</taxon>
    </lineage>
</organism>
<proteinExistence type="predicted"/>
<evidence type="ECO:0000256" key="1">
    <source>
        <dbReference type="SAM" id="MobiDB-lite"/>
    </source>
</evidence>
<accession>A0ABV5MNY2</accession>
<evidence type="ECO:0000256" key="2">
    <source>
        <dbReference type="SAM" id="Phobius"/>
    </source>
</evidence>
<dbReference type="Proteomes" id="UP001589608">
    <property type="component" value="Unassembled WGS sequence"/>
</dbReference>
<feature type="region of interest" description="Disordered" evidence="1">
    <location>
        <begin position="1"/>
        <end position="70"/>
    </location>
</feature>
<name>A0ABV5MNY2_9ACTN</name>
<keyword evidence="2" id="KW-0472">Membrane</keyword>
<protein>
    <submittedName>
        <fullName evidence="3">Uncharacterized protein</fullName>
    </submittedName>
</protein>
<feature type="compositionally biased region" description="Pro residues" evidence="1">
    <location>
        <begin position="51"/>
        <end position="70"/>
    </location>
</feature>
<dbReference type="EMBL" id="JBHMCA010000082">
    <property type="protein sequence ID" value="MFB9450575.1"/>
    <property type="molecule type" value="Genomic_DNA"/>
</dbReference>
<evidence type="ECO:0000313" key="3">
    <source>
        <dbReference type="EMBL" id="MFB9450575.1"/>
    </source>
</evidence>
<comment type="caution">
    <text evidence="3">The sequence shown here is derived from an EMBL/GenBank/DDBJ whole genome shotgun (WGS) entry which is preliminary data.</text>
</comment>
<keyword evidence="4" id="KW-1185">Reference proteome</keyword>
<keyword evidence="2" id="KW-1133">Transmembrane helix</keyword>
<gene>
    <name evidence="3" type="ORF">ACFFTR_46500</name>
</gene>
<evidence type="ECO:0000313" key="4">
    <source>
        <dbReference type="Proteomes" id="UP001589608"/>
    </source>
</evidence>
<feature type="compositionally biased region" description="Low complexity" evidence="1">
    <location>
        <begin position="33"/>
        <end position="50"/>
    </location>
</feature>